<evidence type="ECO:0000313" key="2">
    <source>
        <dbReference type="EMBL" id="KGX85333.1"/>
    </source>
</evidence>
<proteinExistence type="predicted"/>
<dbReference type="RefSeq" id="WP_051255196.1">
    <property type="nucleotide sequence ID" value="NZ_KE384331.1"/>
</dbReference>
<organism evidence="2 3">
    <name type="scientific">Pontibacillus marinus BH030004 = DSM 16465</name>
    <dbReference type="NCBI Taxonomy" id="1385511"/>
    <lineage>
        <taxon>Bacteria</taxon>
        <taxon>Bacillati</taxon>
        <taxon>Bacillota</taxon>
        <taxon>Bacilli</taxon>
        <taxon>Bacillales</taxon>
        <taxon>Bacillaceae</taxon>
        <taxon>Pontibacillus</taxon>
    </lineage>
</organism>
<protein>
    <recommendedName>
        <fullName evidence="4">LysM domain-containing protein</fullName>
    </recommendedName>
</protein>
<keyword evidence="3" id="KW-1185">Reference proteome</keyword>
<evidence type="ECO:0000256" key="1">
    <source>
        <dbReference type="SAM" id="MobiDB-lite"/>
    </source>
</evidence>
<dbReference type="EMBL" id="AVPF01000041">
    <property type="protein sequence ID" value="KGX85333.1"/>
    <property type="molecule type" value="Genomic_DNA"/>
</dbReference>
<comment type="caution">
    <text evidence="2">The sequence shown here is derived from an EMBL/GenBank/DDBJ whole genome shotgun (WGS) entry which is preliminary data.</text>
</comment>
<feature type="compositionally biased region" description="Basic and acidic residues" evidence="1">
    <location>
        <begin position="47"/>
        <end position="58"/>
    </location>
</feature>
<sequence>MIEVGKKLLIFFCCVLFVVSIGKDLTTGTFPKSSAHQQTQQTQVQDAPEKEPTTETKKHGTKRYQTVQHKVTAGETVLSIIEKLNTDGPPVTIKQMIKDFEDLNPDIEPHHIKTNQIYTFPIYRQTANRL</sequence>
<dbReference type="eggNOG" id="COG3170">
    <property type="taxonomic scope" value="Bacteria"/>
</dbReference>
<evidence type="ECO:0008006" key="4">
    <source>
        <dbReference type="Google" id="ProtNLM"/>
    </source>
</evidence>
<dbReference type="InterPro" id="IPR018392">
    <property type="entry name" value="LysM"/>
</dbReference>
<name>A0A0A5G2F7_9BACI</name>
<feature type="region of interest" description="Disordered" evidence="1">
    <location>
        <begin position="31"/>
        <end position="65"/>
    </location>
</feature>
<reference evidence="2 3" key="1">
    <citation type="submission" date="2013-08" db="EMBL/GenBank/DDBJ databases">
        <authorList>
            <person name="Huang J."/>
            <person name="Wang G."/>
        </authorList>
    </citation>
    <scope>NUCLEOTIDE SEQUENCE [LARGE SCALE GENOMIC DNA]</scope>
    <source>
        <strain evidence="2 3">BH030004</strain>
    </source>
</reference>
<gene>
    <name evidence="2" type="ORF">N783_14865</name>
</gene>
<dbReference type="CDD" id="cd00118">
    <property type="entry name" value="LysM"/>
    <property type="match status" value="1"/>
</dbReference>
<dbReference type="STRING" id="1385511.GCA_000425225_00610"/>
<accession>A0A0A5G2F7</accession>
<evidence type="ECO:0000313" key="3">
    <source>
        <dbReference type="Proteomes" id="UP000030403"/>
    </source>
</evidence>
<dbReference type="OrthoDB" id="2691912at2"/>
<dbReference type="AlphaFoldDB" id="A0A0A5G2F7"/>
<dbReference type="Proteomes" id="UP000030403">
    <property type="component" value="Unassembled WGS sequence"/>
</dbReference>